<dbReference type="NCBIfam" id="NF002708">
    <property type="entry name" value="PRK02515.1"/>
    <property type="match status" value="1"/>
</dbReference>
<comment type="caution">
    <text evidence="8">The sequence shown here is derived from an EMBL/GenBank/DDBJ whole genome shotgun (WGS) entry which is preliminary data.</text>
</comment>
<dbReference type="RefSeq" id="WP_194032027.1">
    <property type="nucleotide sequence ID" value="NZ_JADEWZ010000068.1"/>
</dbReference>
<keyword evidence="9" id="KW-1185">Reference proteome</keyword>
<keyword evidence="5 7" id="KW-0472">Membrane</keyword>
<evidence type="ECO:0000256" key="4">
    <source>
        <dbReference type="ARBA" id="ARBA00023078"/>
    </source>
</evidence>
<dbReference type="InterPro" id="IPR010527">
    <property type="entry name" value="PSII_PsbU"/>
</dbReference>
<dbReference type="GO" id="GO:0042549">
    <property type="term" value="P:photosystem II stabilization"/>
    <property type="evidence" value="ECO:0007669"/>
    <property type="project" value="InterPro"/>
</dbReference>
<comment type="subcellular location">
    <subcellularLocation>
        <location evidence="7">Cellular thylakoid membrane</location>
        <topology evidence="7">Peripheral membrane protein</topology>
        <orientation evidence="7">Lumenal side</orientation>
    </subcellularLocation>
    <subcellularLocation>
        <location evidence="1">Membrane</location>
        <topology evidence="1">Peripheral membrane protein</topology>
    </subcellularLocation>
</comment>
<dbReference type="AlphaFoldDB" id="A0A8J7E2V7"/>
<dbReference type="SUPFAM" id="SSF81585">
    <property type="entry name" value="PsbU/PolX domain-like"/>
    <property type="match status" value="1"/>
</dbReference>
<keyword evidence="7" id="KW-0602">Photosynthesis</keyword>
<comment type="subunit">
    <text evidence="7">PSII is composed of 1 copy each of membrane proteins PsbA, PsbB, PsbC, PsbD, PsbE, PsbF, PsbH, PsbI, PsbJ, PsbK, PsbL, PsbM, PsbT, PsbX, PsbY, PsbZ, Psb30/Ycf12, peripheral proteins PsbO, CyanoQ (PsbQ), PsbU, PsbV and a large number of cofactors. It forms dimeric complexes.</text>
</comment>
<comment type="similarity">
    <text evidence="2 7">Belongs to the PsbU family.</text>
</comment>
<evidence type="ECO:0000256" key="3">
    <source>
        <dbReference type="ARBA" id="ARBA00022982"/>
    </source>
</evidence>
<reference evidence="8" key="1">
    <citation type="submission" date="2020-10" db="EMBL/GenBank/DDBJ databases">
        <authorList>
            <person name="Castelo-Branco R."/>
            <person name="Eusebio N."/>
            <person name="Adriana R."/>
            <person name="Vieira A."/>
            <person name="Brugerolle De Fraissinette N."/>
            <person name="Rezende De Castro R."/>
            <person name="Schneider M.P."/>
            <person name="Vasconcelos V."/>
            <person name="Leao P.N."/>
        </authorList>
    </citation>
    <scope>NUCLEOTIDE SEQUENCE</scope>
    <source>
        <strain evidence="8">LEGE 07157</strain>
    </source>
</reference>
<comment type="function">
    <text evidence="7">One of the extrinsic, lumenal subunits of photosystem II (PSII). PSII is a light-driven water plastoquinone oxidoreductase, using light energy to abstract electrons from H(2)O, generating a proton gradient subsequently used for ATP formation. The extrinsic proteins stabilize the structure of photosystem II oxygen-evolving complex (OEC), the ion environment of oxygen evolution and protect the OEC against heat-induced inactivation.</text>
</comment>
<name>A0A8J7E2V7_9CYAN</name>
<evidence type="ECO:0000256" key="2">
    <source>
        <dbReference type="ARBA" id="ARBA00010827"/>
    </source>
</evidence>
<evidence type="ECO:0000256" key="7">
    <source>
        <dbReference type="HAMAP-Rule" id="MF_00589"/>
    </source>
</evidence>
<evidence type="ECO:0000313" key="9">
    <source>
        <dbReference type="Proteomes" id="UP000654482"/>
    </source>
</evidence>
<accession>A0A8J7E2V7</accession>
<dbReference type="GO" id="GO:0009654">
    <property type="term" value="C:photosystem II oxygen evolving complex"/>
    <property type="evidence" value="ECO:0007669"/>
    <property type="project" value="InterPro"/>
</dbReference>
<dbReference type="GO" id="GO:0015979">
    <property type="term" value="P:photosynthesis"/>
    <property type="evidence" value="ECO:0007669"/>
    <property type="project" value="UniProtKB-UniRule"/>
</dbReference>
<dbReference type="Gene3D" id="1.10.150.320">
    <property type="entry name" value="Photosystem II 12 kDa extrinsic protein"/>
    <property type="match status" value="1"/>
</dbReference>
<gene>
    <name evidence="7 8" type="primary">psbU</name>
    <name evidence="8" type="ORF">IQ249_23875</name>
</gene>
<organism evidence="8 9">
    <name type="scientific">Lusitaniella coriacea LEGE 07157</name>
    <dbReference type="NCBI Taxonomy" id="945747"/>
    <lineage>
        <taxon>Bacteria</taxon>
        <taxon>Bacillati</taxon>
        <taxon>Cyanobacteriota</taxon>
        <taxon>Cyanophyceae</taxon>
        <taxon>Spirulinales</taxon>
        <taxon>Lusitaniellaceae</taxon>
        <taxon>Lusitaniella</taxon>
    </lineage>
</organism>
<dbReference type="Proteomes" id="UP000654482">
    <property type="component" value="Unassembled WGS sequence"/>
</dbReference>
<dbReference type="GO" id="GO:0031676">
    <property type="term" value="C:plasma membrane-derived thylakoid membrane"/>
    <property type="evidence" value="ECO:0007669"/>
    <property type="project" value="UniProtKB-SubCell"/>
</dbReference>
<proteinExistence type="inferred from homology"/>
<sequence>MRRLIQFLAVVTFVVGGWAIAGQQQAFAANLNGLTLQSSPVLAVTDYRNPADAKLTTEFGQKIDLNNSHVRDFRSLRGFYPNLAGTIIQNAPYKNVEDVLDISGLSESQKKRLQANLDLFTVTDVEPAYVEGGDRFNPGVY</sequence>
<protein>
    <recommendedName>
        <fullName evidence="7">Photosystem II extrinsic protein U</fullName>
        <shortName evidence="7">PSII-U</shortName>
        <shortName evidence="7">PsbU</shortName>
    </recommendedName>
    <alternativeName>
        <fullName evidence="7">Photosystem II 12 kDa extrinsic protein</fullName>
        <shortName evidence="7">PS II complex 12 kDa extrinsic protein</shortName>
    </alternativeName>
</protein>
<evidence type="ECO:0000256" key="6">
    <source>
        <dbReference type="ARBA" id="ARBA00023276"/>
    </source>
</evidence>
<evidence type="ECO:0000313" key="8">
    <source>
        <dbReference type="EMBL" id="MBE9118932.1"/>
    </source>
</evidence>
<keyword evidence="6 7" id="KW-0604">Photosystem II</keyword>
<dbReference type="GO" id="GO:0019898">
    <property type="term" value="C:extrinsic component of membrane"/>
    <property type="evidence" value="ECO:0007669"/>
    <property type="project" value="InterPro"/>
</dbReference>
<evidence type="ECO:0000256" key="1">
    <source>
        <dbReference type="ARBA" id="ARBA00004170"/>
    </source>
</evidence>
<dbReference type="Pfam" id="PF06514">
    <property type="entry name" value="PsbU"/>
    <property type="match status" value="1"/>
</dbReference>
<keyword evidence="7" id="KW-0813">Transport</keyword>
<keyword evidence="3 7" id="KW-0249">Electron transport</keyword>
<keyword evidence="4 7" id="KW-0793">Thylakoid</keyword>
<dbReference type="EMBL" id="JADEWZ010000068">
    <property type="protein sequence ID" value="MBE9118932.1"/>
    <property type="molecule type" value="Genomic_DNA"/>
</dbReference>
<evidence type="ECO:0000256" key="5">
    <source>
        <dbReference type="ARBA" id="ARBA00023136"/>
    </source>
</evidence>
<dbReference type="HAMAP" id="MF_00589">
    <property type="entry name" value="PSII_PsbU"/>
    <property type="match status" value="1"/>
</dbReference>